<feature type="transmembrane region" description="Helical" evidence="2">
    <location>
        <begin position="99"/>
        <end position="117"/>
    </location>
</feature>
<evidence type="ECO:0000256" key="1">
    <source>
        <dbReference type="SAM" id="MobiDB-lite"/>
    </source>
</evidence>
<feature type="region of interest" description="Disordered" evidence="1">
    <location>
        <begin position="136"/>
        <end position="156"/>
    </location>
</feature>
<reference evidence="3" key="1">
    <citation type="submission" date="2020-01" db="EMBL/GenBank/DDBJ databases">
        <title>Whole-genome analyses of novel actinobacteria.</title>
        <authorList>
            <person name="Sahin N."/>
        </authorList>
    </citation>
    <scope>NUCLEOTIDE SEQUENCE</scope>
    <source>
        <strain evidence="3">YC537</strain>
    </source>
</reference>
<accession>A0A964UZF8</accession>
<keyword evidence="2" id="KW-1133">Transmembrane helix</keyword>
<sequence length="156" mass="17048">MSGGPEPEPLRFFGTTWLDHSGGYGPRRAGVAVGSLAAAFVGCLALRFAYQGLQIAKVGSFVDVLVVAVFGVCSALAFRRAWDAYSSRPDPRTHQALRSTMAIGFIGVLLAYFLRSLTEAPGEKLRRAEYETAREQYERRASRRAGNPAHRGKKRA</sequence>
<gene>
    <name evidence="3" type="ORF">GUY60_30715</name>
</gene>
<dbReference type="EMBL" id="JAAAHS010000361">
    <property type="protein sequence ID" value="NBE55727.1"/>
    <property type="molecule type" value="Genomic_DNA"/>
</dbReference>
<dbReference type="AlphaFoldDB" id="A0A964UZF8"/>
<evidence type="ECO:0000313" key="3">
    <source>
        <dbReference type="EMBL" id="NBE55727.1"/>
    </source>
</evidence>
<dbReference type="OrthoDB" id="4329566at2"/>
<feature type="transmembrane region" description="Helical" evidence="2">
    <location>
        <begin position="61"/>
        <end position="79"/>
    </location>
</feature>
<keyword evidence="2" id="KW-0472">Membrane</keyword>
<name>A0A964UZF8_9ACTN</name>
<protein>
    <submittedName>
        <fullName evidence="3">EamA/RhaT family transporter</fullName>
    </submittedName>
</protein>
<evidence type="ECO:0000313" key="4">
    <source>
        <dbReference type="Proteomes" id="UP000598297"/>
    </source>
</evidence>
<organism evidence="3 4">
    <name type="scientific">Streptomyces boluensis</name>
    <dbReference type="NCBI Taxonomy" id="1775135"/>
    <lineage>
        <taxon>Bacteria</taxon>
        <taxon>Bacillati</taxon>
        <taxon>Actinomycetota</taxon>
        <taxon>Actinomycetes</taxon>
        <taxon>Kitasatosporales</taxon>
        <taxon>Streptomycetaceae</taxon>
        <taxon>Streptomyces</taxon>
    </lineage>
</organism>
<evidence type="ECO:0000256" key="2">
    <source>
        <dbReference type="SAM" id="Phobius"/>
    </source>
</evidence>
<proteinExistence type="predicted"/>
<dbReference type="Proteomes" id="UP000598297">
    <property type="component" value="Unassembled WGS sequence"/>
</dbReference>
<comment type="caution">
    <text evidence="3">The sequence shown here is derived from an EMBL/GenBank/DDBJ whole genome shotgun (WGS) entry which is preliminary data.</text>
</comment>
<keyword evidence="4" id="KW-1185">Reference proteome</keyword>
<keyword evidence="2" id="KW-0812">Transmembrane</keyword>
<feature type="transmembrane region" description="Helical" evidence="2">
    <location>
        <begin position="29"/>
        <end position="49"/>
    </location>
</feature>